<evidence type="ECO:0000313" key="3">
    <source>
        <dbReference type="Proteomes" id="UP000530320"/>
    </source>
</evidence>
<gene>
    <name evidence="2" type="ORF">HLH44_08035</name>
</gene>
<dbReference type="Gene3D" id="3.40.50.2000">
    <property type="entry name" value="Glycogen Phosphorylase B"/>
    <property type="match status" value="1"/>
</dbReference>
<dbReference type="Gene3D" id="1.25.40.10">
    <property type="entry name" value="Tetratricopeptide repeat domain"/>
    <property type="match status" value="2"/>
</dbReference>
<dbReference type="PROSITE" id="PS50005">
    <property type="entry name" value="TPR"/>
    <property type="match status" value="2"/>
</dbReference>
<proteinExistence type="predicted"/>
<comment type="caution">
    <text evidence="2">The sequence shown here is derived from an EMBL/GenBank/DDBJ whole genome shotgun (WGS) entry which is preliminary data.</text>
</comment>
<sequence length="536" mass="59327">MPALSALFGAVRPSAVFIALKRILPSSVRTCSRQADFPKNRAPPSLFFFSQEHKGCTSLSQTVGSSAEQALHPEDSAEALQLAGRLHEAAAAYQIRLASTPNDPRTLSNYGGLLNASSRFDDAYIVLTRSIALDPTQPDAWSNLGNTLLHLARYDDAIAAYRNCLQRNPAHALALSNLGLLLDHRGAHELAQKFHQVAIQLSPDNVHTRTNYAISLLAQGDYVAGFREYEWRWTTHSSRSYGMTVPQWKGEDFPGRTLMIHTEGGFGDMIQFSRFIPLAAQRGGHVIVRARKELLTLLRQSFPEQQFFSEDDVVPPHDLQCPVLSLPFALSTTLTTIPGAGGFLHADAQKTSFWHQMFHQDDAANGARPDPLRVGLVWAGAPHPEIQAAELADRRRSTDLATFAPLARTDANILFYSLQIGEKSWQARTPPTGMHLVDHTPLLHDFSDTAALVNALDLVIAVDTSTAHVAAGLGKPVWMLSRYDQCWRWLSGRTDSPWYDSLRIYQQAVPLDWSDPIRHIVADLQVLAAPHRRPPA</sequence>
<evidence type="ECO:0000256" key="1">
    <source>
        <dbReference type="PROSITE-ProRule" id="PRU00339"/>
    </source>
</evidence>
<dbReference type="InterPro" id="IPR019734">
    <property type="entry name" value="TPR_rpt"/>
</dbReference>
<keyword evidence="1" id="KW-0802">TPR repeat</keyword>
<evidence type="ECO:0000313" key="2">
    <source>
        <dbReference type="EMBL" id="MBB2197408.1"/>
    </source>
</evidence>
<dbReference type="AlphaFoldDB" id="A0A7W4PHA1"/>
<protein>
    <submittedName>
        <fullName evidence="2">Tetratricopeptide repeat protein</fullName>
    </submittedName>
</protein>
<reference evidence="2 3" key="1">
    <citation type="submission" date="2020-04" db="EMBL/GenBank/DDBJ databases">
        <title>Description of novel Gluconacetobacter.</title>
        <authorList>
            <person name="Sombolestani A."/>
        </authorList>
    </citation>
    <scope>NUCLEOTIDE SEQUENCE [LARGE SCALE GENOMIC DNA]</scope>
    <source>
        <strain evidence="2 3">LMG 22058</strain>
    </source>
</reference>
<dbReference type="InterPro" id="IPR011990">
    <property type="entry name" value="TPR-like_helical_dom_sf"/>
</dbReference>
<dbReference type="EMBL" id="JABEQP010000004">
    <property type="protein sequence ID" value="MBB2197408.1"/>
    <property type="molecule type" value="Genomic_DNA"/>
</dbReference>
<organism evidence="2 3">
    <name type="scientific">Gluconacetobacter dulcium</name>
    <dbReference type="NCBI Taxonomy" id="2729096"/>
    <lineage>
        <taxon>Bacteria</taxon>
        <taxon>Pseudomonadati</taxon>
        <taxon>Pseudomonadota</taxon>
        <taxon>Alphaproteobacteria</taxon>
        <taxon>Acetobacterales</taxon>
        <taxon>Acetobacteraceae</taxon>
        <taxon>Gluconacetobacter</taxon>
    </lineage>
</organism>
<dbReference type="Proteomes" id="UP000530320">
    <property type="component" value="Unassembled WGS sequence"/>
</dbReference>
<dbReference type="SMART" id="SM00028">
    <property type="entry name" value="TPR"/>
    <property type="match status" value="3"/>
</dbReference>
<dbReference type="SUPFAM" id="SSF53756">
    <property type="entry name" value="UDP-Glycosyltransferase/glycogen phosphorylase"/>
    <property type="match status" value="1"/>
</dbReference>
<dbReference type="InterPro" id="IPR052943">
    <property type="entry name" value="TMTC_O-mannosyl-trnsfr"/>
</dbReference>
<dbReference type="PANTHER" id="PTHR44809">
    <property type="match status" value="1"/>
</dbReference>
<name>A0A7W4PHA1_9PROT</name>
<feature type="repeat" description="TPR" evidence="1">
    <location>
        <begin position="138"/>
        <end position="171"/>
    </location>
</feature>
<dbReference type="Pfam" id="PF00515">
    <property type="entry name" value="TPR_1"/>
    <property type="match status" value="1"/>
</dbReference>
<dbReference type="PANTHER" id="PTHR44809:SF1">
    <property type="entry name" value="PROTEIN O-MANNOSYL-TRANSFERASE TMTC1"/>
    <property type="match status" value="1"/>
</dbReference>
<accession>A0A7W4PHA1</accession>
<feature type="repeat" description="TPR" evidence="1">
    <location>
        <begin position="172"/>
        <end position="205"/>
    </location>
</feature>
<dbReference type="SUPFAM" id="SSF48452">
    <property type="entry name" value="TPR-like"/>
    <property type="match status" value="1"/>
</dbReference>